<feature type="domain" description="Methyltransferase" evidence="3">
    <location>
        <begin position="38"/>
        <end position="132"/>
    </location>
</feature>
<dbReference type="CDD" id="cd02440">
    <property type="entry name" value="AdoMet_MTases"/>
    <property type="match status" value="1"/>
</dbReference>
<keyword evidence="2 4" id="KW-0808">Transferase</keyword>
<dbReference type="Gene3D" id="3.40.50.150">
    <property type="entry name" value="Vaccinia Virus protein VP39"/>
    <property type="match status" value="1"/>
</dbReference>
<proteinExistence type="predicted"/>
<evidence type="ECO:0000313" key="4">
    <source>
        <dbReference type="EMBL" id="QNN49764.1"/>
    </source>
</evidence>
<evidence type="ECO:0000256" key="1">
    <source>
        <dbReference type="ARBA" id="ARBA00022603"/>
    </source>
</evidence>
<gene>
    <name evidence="4" type="ORF">H9L10_01285</name>
</gene>
<dbReference type="SUPFAM" id="SSF53335">
    <property type="entry name" value="S-adenosyl-L-methionine-dependent methyltransferases"/>
    <property type="match status" value="1"/>
</dbReference>
<keyword evidence="1 4" id="KW-0489">Methyltransferase</keyword>
<dbReference type="GO" id="GO:0030798">
    <property type="term" value="F:trans-aconitate 2-methyltransferase activity"/>
    <property type="evidence" value="ECO:0007669"/>
    <property type="project" value="InterPro"/>
</dbReference>
<keyword evidence="5" id="KW-1185">Reference proteome</keyword>
<dbReference type="InterPro" id="IPR029063">
    <property type="entry name" value="SAM-dependent_MTases_sf"/>
</dbReference>
<organism evidence="4 5">
    <name type="scientific">Phycicoccus endophyticus</name>
    <dbReference type="NCBI Taxonomy" id="1690220"/>
    <lineage>
        <taxon>Bacteria</taxon>
        <taxon>Bacillati</taxon>
        <taxon>Actinomycetota</taxon>
        <taxon>Actinomycetes</taxon>
        <taxon>Micrococcales</taxon>
        <taxon>Intrasporangiaceae</taxon>
        <taxon>Phycicoccus</taxon>
    </lineage>
</organism>
<dbReference type="Pfam" id="PF13649">
    <property type="entry name" value="Methyltransf_25"/>
    <property type="match status" value="1"/>
</dbReference>
<dbReference type="Gene3D" id="1.10.150.290">
    <property type="entry name" value="S-adenosyl-L-methionine-dependent methyltransferases"/>
    <property type="match status" value="1"/>
</dbReference>
<evidence type="ECO:0000259" key="3">
    <source>
        <dbReference type="Pfam" id="PF13649"/>
    </source>
</evidence>
<evidence type="ECO:0000313" key="5">
    <source>
        <dbReference type="Proteomes" id="UP000515976"/>
    </source>
</evidence>
<dbReference type="InterPro" id="IPR023149">
    <property type="entry name" value="Trans_acon_MeTrfase_C"/>
</dbReference>
<name>A0A7G9R2D9_9MICO</name>
<evidence type="ECO:0000256" key="2">
    <source>
        <dbReference type="ARBA" id="ARBA00022679"/>
    </source>
</evidence>
<protein>
    <submittedName>
        <fullName evidence="4">Methyltransferase domain-containing protein</fullName>
    </submittedName>
</protein>
<dbReference type="EMBL" id="CP060712">
    <property type="protein sequence ID" value="QNN49764.1"/>
    <property type="molecule type" value="Genomic_DNA"/>
</dbReference>
<dbReference type="RefSeq" id="WP_166104982.1">
    <property type="nucleotide sequence ID" value="NZ_BMMY01000004.1"/>
</dbReference>
<accession>A0A7G9R2D9</accession>
<sequence length="269" mass="29142">MSSTASWDPTAYGRYATERARPLADLLARVDAAEPRLVVDLGCGHGPATLALAERWPRARVVGVDAAEPMLDAARALDRQGRVEWVSADLRSWDPASLGEAPDVVVTSSTLQWVPGHLDLVPAWARALAPGGWFALQVPGSFDAPSHRLMRETAERHPRAGELLAALDVPAVAEPATYLRLLARLGATVDAWETTYLHLLDPQAREPNPVLSWVEATGLRPVLDLLRGEEERAAFLEPYAAALLEAYPRTSAGVLFPFRRLFAVAHAAG</sequence>
<dbReference type="KEGG" id="pei:H9L10_01285"/>
<dbReference type="Proteomes" id="UP000515976">
    <property type="component" value="Chromosome"/>
</dbReference>
<dbReference type="InterPro" id="IPR041698">
    <property type="entry name" value="Methyltransf_25"/>
</dbReference>
<dbReference type="AlphaFoldDB" id="A0A7G9R2D9"/>
<dbReference type="GO" id="GO:0032259">
    <property type="term" value="P:methylation"/>
    <property type="evidence" value="ECO:0007669"/>
    <property type="project" value="UniProtKB-KW"/>
</dbReference>
<dbReference type="PANTHER" id="PTHR43861:SF1">
    <property type="entry name" value="TRANS-ACONITATE 2-METHYLTRANSFERASE"/>
    <property type="match status" value="1"/>
</dbReference>
<reference evidence="4 5" key="1">
    <citation type="submission" date="2020-08" db="EMBL/GenBank/DDBJ databases">
        <title>Genome sequence of Phycicoccus endophyticus JCM 31784T.</title>
        <authorList>
            <person name="Hyun D.-W."/>
            <person name="Bae J.-W."/>
        </authorList>
    </citation>
    <scope>NUCLEOTIDE SEQUENCE [LARGE SCALE GENOMIC DNA]</scope>
    <source>
        <strain evidence="4 5">JCM 31784</strain>
    </source>
</reference>
<dbReference type="PANTHER" id="PTHR43861">
    <property type="entry name" value="TRANS-ACONITATE 2-METHYLTRANSFERASE-RELATED"/>
    <property type="match status" value="1"/>
</dbReference>